<evidence type="ECO:0000256" key="3">
    <source>
        <dbReference type="ARBA" id="ARBA00023002"/>
    </source>
</evidence>
<feature type="binding site" evidence="4">
    <location>
        <position position="424"/>
    </location>
    <ligand>
        <name>FAD</name>
        <dbReference type="ChEBI" id="CHEBI:57692"/>
    </ligand>
</feature>
<accession>A0A8J3L642</accession>
<dbReference type="Gene3D" id="1.10.405.10">
    <property type="entry name" value="Guanine Nucleotide Dissociation Inhibitor, domain 1"/>
    <property type="match status" value="1"/>
</dbReference>
<evidence type="ECO:0000313" key="6">
    <source>
        <dbReference type="EMBL" id="GIG12448.1"/>
    </source>
</evidence>
<evidence type="ECO:0000313" key="7">
    <source>
        <dbReference type="Proteomes" id="UP000660339"/>
    </source>
</evidence>
<dbReference type="InterPro" id="IPR036188">
    <property type="entry name" value="FAD/NAD-bd_sf"/>
</dbReference>
<dbReference type="SUPFAM" id="SSF51905">
    <property type="entry name" value="FAD/NAD(P)-binding domain"/>
    <property type="match status" value="1"/>
</dbReference>
<dbReference type="AlphaFoldDB" id="A0A8J3L642"/>
<dbReference type="InterPro" id="IPR001613">
    <property type="entry name" value="Flavin_amine_oxidase"/>
</dbReference>
<protein>
    <submittedName>
        <fullName evidence="6">Putative flavin-containing monoamine oxidase AofH</fullName>
    </submittedName>
</protein>
<dbReference type="GO" id="GO:0016491">
    <property type="term" value="F:oxidoreductase activity"/>
    <property type="evidence" value="ECO:0007669"/>
    <property type="project" value="UniProtKB-KW"/>
</dbReference>
<feature type="binding site" evidence="4">
    <location>
        <begin position="32"/>
        <end position="33"/>
    </location>
    <ligand>
        <name>FAD</name>
        <dbReference type="ChEBI" id="CHEBI:57692"/>
    </ligand>
</feature>
<feature type="domain" description="Amine oxidase" evidence="5">
    <location>
        <begin position="12"/>
        <end position="448"/>
    </location>
</feature>
<feature type="binding site" evidence="4">
    <location>
        <position position="341"/>
    </location>
    <ligand>
        <name>substrate</name>
    </ligand>
</feature>
<reference evidence="6" key="1">
    <citation type="submission" date="2021-01" db="EMBL/GenBank/DDBJ databases">
        <title>Whole genome shotgun sequence of Catellatospora methionotrophica NBRC 14553.</title>
        <authorList>
            <person name="Komaki H."/>
            <person name="Tamura T."/>
        </authorList>
    </citation>
    <scope>NUCLEOTIDE SEQUENCE</scope>
    <source>
        <strain evidence="6">NBRC 14553</strain>
    </source>
</reference>
<dbReference type="Pfam" id="PF01593">
    <property type="entry name" value="Amino_oxidase"/>
    <property type="match status" value="1"/>
</dbReference>
<feature type="binding site" evidence="4">
    <location>
        <position position="235"/>
    </location>
    <ligand>
        <name>FAD</name>
        <dbReference type="ChEBI" id="CHEBI:57692"/>
    </ligand>
</feature>
<dbReference type="EMBL" id="BONJ01000001">
    <property type="protein sequence ID" value="GIG12448.1"/>
    <property type="molecule type" value="Genomic_DNA"/>
</dbReference>
<dbReference type="PANTHER" id="PTHR43563">
    <property type="entry name" value="AMINE OXIDASE"/>
    <property type="match status" value="1"/>
</dbReference>
<gene>
    <name evidence="6" type="primary">aofH</name>
    <name evidence="6" type="ORF">Cme02nite_07800</name>
</gene>
<dbReference type="Proteomes" id="UP000660339">
    <property type="component" value="Unassembled WGS sequence"/>
</dbReference>
<evidence type="ECO:0000256" key="2">
    <source>
        <dbReference type="ARBA" id="ARBA00005995"/>
    </source>
</evidence>
<dbReference type="Gene3D" id="3.90.660.10">
    <property type="match status" value="1"/>
</dbReference>
<sequence>MDADVIVVGAGVAGLVTADRLAASGRRVLVLEARDRVGGRTLTADVPGFPGQVVDQGGQWAGPGQDLLYKELARFGLTTYAQQSGGGAAVVVFRGKARRYTGRIPKLDPLTLADVGQTQLRFDRLARTVDLAAPWRTPRAEQLDGQTFETWLRRVCWTERGRDFFRTACEAVFATLPSNLSLLHALFYAASGTSLENLITTTGGAQQDRVTEGMGTLAVRLAAHLGDRVRLNTPVRAVSHDADGVRVRTDTGELTAARLVVAVPPTLAGRIAYTPAMPARRDQLTQRAPHGGIIKCHAVYAEPFWRADGLSAEAASDRGPVKVAFDATPPGDGAPGILLAFLDGPESLRLGELPPEQRRDEVLRSLTRFVGPRALDPVAFLERDWNAEEWTRGCYGAHLPPGAWTQVGAALREPVGRVHWAGTETAERWCGYIDGAISSGERAAAEVLSA</sequence>
<dbReference type="InterPro" id="IPR050703">
    <property type="entry name" value="Flavin_MAO"/>
</dbReference>
<comment type="cofactor">
    <cofactor evidence="1">
        <name>FAD</name>
        <dbReference type="ChEBI" id="CHEBI:57692"/>
    </cofactor>
</comment>
<keyword evidence="7" id="KW-1185">Reference proteome</keyword>
<proteinExistence type="inferred from homology"/>
<evidence type="ECO:0000256" key="4">
    <source>
        <dbReference type="PIRSR" id="PIRSR601613-1"/>
    </source>
</evidence>
<comment type="caution">
    <text evidence="6">The sequence shown here is derived from an EMBL/GenBank/DDBJ whole genome shotgun (WGS) entry which is preliminary data.</text>
</comment>
<comment type="similarity">
    <text evidence="2">Belongs to the flavin monoamine oxidase family.</text>
</comment>
<dbReference type="PRINTS" id="PR00757">
    <property type="entry name" value="AMINEOXDASEF"/>
</dbReference>
<name>A0A8J3L642_9ACTN</name>
<dbReference type="SUPFAM" id="SSF54373">
    <property type="entry name" value="FAD-linked reductases, C-terminal domain"/>
    <property type="match status" value="1"/>
</dbReference>
<evidence type="ECO:0000256" key="1">
    <source>
        <dbReference type="ARBA" id="ARBA00001974"/>
    </source>
</evidence>
<dbReference type="Gene3D" id="3.50.50.60">
    <property type="entry name" value="FAD/NAD(P)-binding domain"/>
    <property type="match status" value="1"/>
</dbReference>
<dbReference type="RefSeq" id="WP_166385173.1">
    <property type="nucleotide sequence ID" value="NZ_BAAATT010000033.1"/>
</dbReference>
<organism evidence="6 7">
    <name type="scientific">Catellatospora methionotrophica</name>
    <dbReference type="NCBI Taxonomy" id="121620"/>
    <lineage>
        <taxon>Bacteria</taxon>
        <taxon>Bacillati</taxon>
        <taxon>Actinomycetota</taxon>
        <taxon>Actinomycetes</taxon>
        <taxon>Micromonosporales</taxon>
        <taxon>Micromonosporaceae</taxon>
        <taxon>Catellatospora</taxon>
    </lineage>
</organism>
<dbReference type="InterPro" id="IPR002937">
    <property type="entry name" value="Amino_oxidase"/>
</dbReference>
<dbReference type="PANTHER" id="PTHR43563:SF1">
    <property type="entry name" value="AMINE OXIDASE [FLAVIN-CONTAINING] B"/>
    <property type="match status" value="1"/>
</dbReference>
<keyword evidence="3" id="KW-0560">Oxidoreductase</keyword>
<evidence type="ECO:0000259" key="5">
    <source>
        <dbReference type="Pfam" id="PF01593"/>
    </source>
</evidence>